<keyword evidence="4" id="KW-1185">Reference proteome</keyword>
<evidence type="ECO:0000259" key="2">
    <source>
        <dbReference type="PROSITE" id="PS50089"/>
    </source>
</evidence>
<dbReference type="GO" id="GO:0061630">
    <property type="term" value="F:ubiquitin protein ligase activity"/>
    <property type="evidence" value="ECO:0007669"/>
    <property type="project" value="TreeGrafter"/>
</dbReference>
<protein>
    <recommendedName>
        <fullName evidence="2">RING-type domain-containing protein</fullName>
    </recommendedName>
</protein>
<evidence type="ECO:0000256" key="1">
    <source>
        <dbReference type="PROSITE-ProRule" id="PRU00175"/>
    </source>
</evidence>
<reference evidence="3" key="2">
    <citation type="journal article" date="2023" name="IMA Fungus">
        <title>Comparative genomic study of the Penicillium genus elucidates a diverse pangenome and 15 lateral gene transfer events.</title>
        <authorList>
            <person name="Petersen C."/>
            <person name="Sorensen T."/>
            <person name="Nielsen M.R."/>
            <person name="Sondergaard T.E."/>
            <person name="Sorensen J.L."/>
            <person name="Fitzpatrick D.A."/>
            <person name="Frisvad J.C."/>
            <person name="Nielsen K.L."/>
        </authorList>
    </citation>
    <scope>NUCLEOTIDE SEQUENCE</scope>
    <source>
        <strain evidence="3">IBT 21917</strain>
    </source>
</reference>
<dbReference type="EMBL" id="JAPQKO010000002">
    <property type="protein sequence ID" value="KAJ5179421.1"/>
    <property type="molecule type" value="Genomic_DNA"/>
</dbReference>
<evidence type="ECO:0000313" key="4">
    <source>
        <dbReference type="Proteomes" id="UP001146351"/>
    </source>
</evidence>
<dbReference type="GO" id="GO:0006511">
    <property type="term" value="P:ubiquitin-dependent protein catabolic process"/>
    <property type="evidence" value="ECO:0007669"/>
    <property type="project" value="TreeGrafter"/>
</dbReference>
<dbReference type="SMART" id="SM00184">
    <property type="entry name" value="RING"/>
    <property type="match status" value="1"/>
</dbReference>
<dbReference type="Proteomes" id="UP001146351">
    <property type="component" value="Unassembled WGS sequence"/>
</dbReference>
<dbReference type="InterPro" id="IPR051826">
    <property type="entry name" value="E3_ubiquitin-ligase_domain"/>
</dbReference>
<name>A0A9W9ILR5_9EURO</name>
<dbReference type="OrthoDB" id="8062037at2759"/>
<dbReference type="SUPFAM" id="SSF57850">
    <property type="entry name" value="RING/U-box"/>
    <property type="match status" value="1"/>
</dbReference>
<keyword evidence="1" id="KW-0479">Metal-binding</keyword>
<dbReference type="Gene3D" id="3.30.40.10">
    <property type="entry name" value="Zinc/RING finger domain, C3HC4 (zinc finger)"/>
    <property type="match status" value="1"/>
</dbReference>
<dbReference type="GO" id="GO:0008270">
    <property type="term" value="F:zinc ion binding"/>
    <property type="evidence" value="ECO:0007669"/>
    <property type="project" value="UniProtKB-KW"/>
</dbReference>
<dbReference type="CDD" id="cd16473">
    <property type="entry name" value="RING-H2_RNF103"/>
    <property type="match status" value="1"/>
</dbReference>
<dbReference type="Pfam" id="PF13639">
    <property type="entry name" value="zf-RING_2"/>
    <property type="match status" value="1"/>
</dbReference>
<dbReference type="InterPro" id="IPR013083">
    <property type="entry name" value="Znf_RING/FYVE/PHD"/>
</dbReference>
<keyword evidence="1" id="KW-0863">Zinc-finger</keyword>
<dbReference type="PROSITE" id="PS50089">
    <property type="entry name" value="ZF_RING_2"/>
    <property type="match status" value="1"/>
</dbReference>
<evidence type="ECO:0000313" key="3">
    <source>
        <dbReference type="EMBL" id="KAJ5179421.1"/>
    </source>
</evidence>
<organism evidence="3 4">
    <name type="scientific">Penicillium capsulatum</name>
    <dbReference type="NCBI Taxonomy" id="69766"/>
    <lineage>
        <taxon>Eukaryota</taxon>
        <taxon>Fungi</taxon>
        <taxon>Dikarya</taxon>
        <taxon>Ascomycota</taxon>
        <taxon>Pezizomycotina</taxon>
        <taxon>Eurotiomycetes</taxon>
        <taxon>Eurotiomycetidae</taxon>
        <taxon>Eurotiales</taxon>
        <taxon>Aspergillaceae</taxon>
        <taxon>Penicillium</taxon>
    </lineage>
</organism>
<accession>A0A9W9ILR5</accession>
<reference evidence="3" key="1">
    <citation type="submission" date="2022-11" db="EMBL/GenBank/DDBJ databases">
        <authorList>
            <person name="Petersen C."/>
        </authorList>
    </citation>
    <scope>NUCLEOTIDE SEQUENCE</scope>
    <source>
        <strain evidence="3">IBT 21917</strain>
    </source>
</reference>
<sequence>MDADVRRLLAEAIGTYLARVGYEAHGFFPQDVSFESILREIDRQLSLVDTQVMEAALVHLMSKLYPVSGVHDQESYMANQSTYSGPLNRRVRYLLIQTIGTYMARRLSIAPTYEMLHELMEGVNENCLSTPFEVLEGSFIQMAMALLSVENELDNYMALDFGLTDTKPPGQPHHTVLSLPRVPFSSVLTESNDVEIPCTECAVCTEDFGNDDLTVKLLCHHNFHPDCITEWSRHGQSCPLCRRPFDLIVDSQ</sequence>
<keyword evidence="1" id="KW-0862">Zinc</keyword>
<feature type="domain" description="RING-type" evidence="2">
    <location>
        <begin position="201"/>
        <end position="242"/>
    </location>
</feature>
<gene>
    <name evidence="3" type="ORF">N7492_002631</name>
</gene>
<dbReference type="InterPro" id="IPR001841">
    <property type="entry name" value="Znf_RING"/>
</dbReference>
<proteinExistence type="predicted"/>
<dbReference type="AlphaFoldDB" id="A0A9W9ILR5"/>
<comment type="caution">
    <text evidence="3">The sequence shown here is derived from an EMBL/GenBank/DDBJ whole genome shotgun (WGS) entry which is preliminary data.</text>
</comment>
<dbReference type="PANTHER" id="PTHR22765">
    <property type="entry name" value="RING FINGER AND PROTEASE ASSOCIATED DOMAIN-CONTAINING"/>
    <property type="match status" value="1"/>
</dbReference>